<dbReference type="PANTHER" id="PTHR34561:SF1">
    <property type="entry name" value="NADH DEHYDROGENASE [UBIQUINONE] 1 ALPHA SUBCOMPLEX ASSEMBLY FACTOR 8"/>
    <property type="match status" value="1"/>
</dbReference>
<dbReference type="PROSITE" id="PS51808">
    <property type="entry name" value="CHCH"/>
    <property type="match status" value="1"/>
</dbReference>
<name>A0A0L8I1S2_OCTBM</name>
<dbReference type="GO" id="GO:0032981">
    <property type="term" value="P:mitochondrial respiratory chain complex I assembly"/>
    <property type="evidence" value="ECO:0007669"/>
    <property type="project" value="InterPro"/>
</dbReference>
<feature type="domain" description="IMS import disulfide relay-system CHCH-CHCH-like Cx9C" evidence="1">
    <location>
        <begin position="20"/>
        <end position="53"/>
    </location>
</feature>
<accession>A0A0L8I1S2</accession>
<evidence type="ECO:0000259" key="1">
    <source>
        <dbReference type="Pfam" id="PF16860"/>
    </source>
</evidence>
<evidence type="ECO:0000313" key="2">
    <source>
        <dbReference type="EMBL" id="KOF95376.1"/>
    </source>
</evidence>
<dbReference type="InterPro" id="IPR034595">
    <property type="entry name" value="NDUFAF8"/>
</dbReference>
<protein>
    <recommendedName>
        <fullName evidence="1">IMS import disulfide relay-system CHCH-CHCH-like Cx9C domain-containing protein</fullName>
    </recommendedName>
</protein>
<sequence>MTIEQLEHRVARFTNGLTRCSAEVLMYGKCVASKNNLKKDDCLKEFRSLHKCVMAMMKK</sequence>
<gene>
    <name evidence="2" type="ORF">OCBIM_22038706mg</name>
</gene>
<dbReference type="GO" id="GO:0005739">
    <property type="term" value="C:mitochondrion"/>
    <property type="evidence" value="ECO:0007669"/>
    <property type="project" value="InterPro"/>
</dbReference>
<reference evidence="2" key="1">
    <citation type="submission" date="2015-07" db="EMBL/GenBank/DDBJ databases">
        <title>MeaNS - Measles Nucleotide Surveillance Program.</title>
        <authorList>
            <person name="Tran T."/>
            <person name="Druce J."/>
        </authorList>
    </citation>
    <scope>NUCLEOTIDE SEQUENCE</scope>
    <source>
        <strain evidence="2">UCB-OBI-ISO-001</strain>
        <tissue evidence="2">Gonad</tissue>
    </source>
</reference>
<dbReference type="Gene3D" id="1.10.287.2900">
    <property type="match status" value="1"/>
</dbReference>
<dbReference type="InterPro" id="IPR031731">
    <property type="entry name" value="CX9C"/>
</dbReference>
<dbReference type="PANTHER" id="PTHR34561">
    <property type="entry name" value="NADH DEHYDROGENASE [UBIQUINONE] 1 ALPHA SUBCOMPLEX ASSEMBLY FACTOR 8"/>
    <property type="match status" value="1"/>
</dbReference>
<dbReference type="AlphaFoldDB" id="A0A0L8I1S2"/>
<dbReference type="EMBL" id="KQ416761">
    <property type="protein sequence ID" value="KOF95376.1"/>
    <property type="molecule type" value="Genomic_DNA"/>
</dbReference>
<proteinExistence type="predicted"/>
<organism evidence="2">
    <name type="scientific">Octopus bimaculoides</name>
    <name type="common">California two-spotted octopus</name>
    <dbReference type="NCBI Taxonomy" id="37653"/>
    <lineage>
        <taxon>Eukaryota</taxon>
        <taxon>Metazoa</taxon>
        <taxon>Spiralia</taxon>
        <taxon>Lophotrochozoa</taxon>
        <taxon>Mollusca</taxon>
        <taxon>Cephalopoda</taxon>
        <taxon>Coleoidea</taxon>
        <taxon>Octopodiformes</taxon>
        <taxon>Octopoda</taxon>
        <taxon>Incirrata</taxon>
        <taxon>Octopodidae</taxon>
        <taxon>Octopus</taxon>
    </lineage>
</organism>
<dbReference type="Pfam" id="PF16860">
    <property type="entry name" value="CX9C"/>
    <property type="match status" value="1"/>
</dbReference>